<comment type="caution">
    <text evidence="1">The sequence shown here is derived from an EMBL/GenBank/DDBJ whole genome shotgun (WGS) entry which is preliminary data.</text>
</comment>
<dbReference type="Proteomes" id="UP000663859">
    <property type="component" value="Unassembled WGS sequence"/>
</dbReference>
<reference evidence="1" key="1">
    <citation type="submission" date="2021-02" db="EMBL/GenBank/DDBJ databases">
        <authorList>
            <person name="Cremers G."/>
            <person name="Picone N."/>
        </authorList>
    </citation>
    <scope>NUCLEOTIDE SEQUENCE</scope>
    <source>
        <strain evidence="1">PQ17</strain>
    </source>
</reference>
<sequence length="76" mass="8933">MSLSKFLVSYAFLSLASAAIAWSYFEWRAYRQQLSQRRIRVCPFCRARYVSEPSPWRVRCPRCSGLQEPENPSLEV</sequence>
<dbReference type="AlphaFoldDB" id="A0A8J2BIA6"/>
<name>A0A8J2BIA6_9BACT</name>
<keyword evidence="2" id="KW-1185">Reference proteome</keyword>
<gene>
    <name evidence="1" type="ORF">MPNT_10034</name>
</gene>
<dbReference type="EMBL" id="CAJNOB010000001">
    <property type="protein sequence ID" value="CAF0688869.1"/>
    <property type="molecule type" value="Genomic_DNA"/>
</dbReference>
<protein>
    <submittedName>
        <fullName evidence="1">Putative Zn-finger containing protein</fullName>
    </submittedName>
</protein>
<proteinExistence type="predicted"/>
<accession>A0A8J2BIA6</accession>
<organism evidence="1 2">
    <name type="scientific">Candidatus Methylacidithermus pantelleriae</name>
    <dbReference type="NCBI Taxonomy" id="2744239"/>
    <lineage>
        <taxon>Bacteria</taxon>
        <taxon>Pseudomonadati</taxon>
        <taxon>Verrucomicrobiota</taxon>
        <taxon>Methylacidiphilae</taxon>
        <taxon>Methylacidiphilales</taxon>
        <taxon>Methylacidiphilaceae</taxon>
        <taxon>Candidatus Methylacidithermus</taxon>
    </lineage>
</organism>
<evidence type="ECO:0000313" key="2">
    <source>
        <dbReference type="Proteomes" id="UP000663859"/>
    </source>
</evidence>
<evidence type="ECO:0000313" key="1">
    <source>
        <dbReference type="EMBL" id="CAF0688869.1"/>
    </source>
</evidence>